<dbReference type="Proteomes" id="UP000198914">
    <property type="component" value="Unassembled WGS sequence"/>
</dbReference>
<evidence type="ECO:0000313" key="10">
    <source>
        <dbReference type="Proteomes" id="UP000198914"/>
    </source>
</evidence>
<evidence type="ECO:0000256" key="4">
    <source>
        <dbReference type="ARBA" id="ARBA00022729"/>
    </source>
</evidence>
<dbReference type="EMBL" id="FNPX01000005">
    <property type="protein sequence ID" value="SDZ01945.1"/>
    <property type="molecule type" value="Genomic_DNA"/>
</dbReference>
<evidence type="ECO:0000256" key="8">
    <source>
        <dbReference type="HAMAP-Rule" id="MF_00416"/>
    </source>
</evidence>
<organism evidence="9 10">
    <name type="scientific">Jannaschia faecimaris</name>
    <dbReference type="NCBI Taxonomy" id="1244108"/>
    <lineage>
        <taxon>Bacteria</taxon>
        <taxon>Pseudomonadati</taxon>
        <taxon>Pseudomonadota</taxon>
        <taxon>Alphaproteobacteria</taxon>
        <taxon>Rhodobacterales</taxon>
        <taxon>Roseobacteraceae</taxon>
        <taxon>Jannaschia</taxon>
    </lineage>
</organism>
<dbReference type="GO" id="GO:0030288">
    <property type="term" value="C:outer membrane-bounded periplasmic space"/>
    <property type="evidence" value="ECO:0007669"/>
    <property type="project" value="InterPro"/>
</dbReference>
<proteinExistence type="inferred from homology"/>
<evidence type="ECO:0000256" key="5">
    <source>
        <dbReference type="ARBA" id="ARBA00022764"/>
    </source>
</evidence>
<comment type="subunit">
    <text evidence="8">The basal body constitutes a major portion of the flagellar organelle and consists of four rings (L,P,S, and M) mounted on a central rod.</text>
</comment>
<dbReference type="PANTHER" id="PTHR30381:SF0">
    <property type="entry name" value="FLAGELLAR P-RING PROTEIN"/>
    <property type="match status" value="1"/>
</dbReference>
<dbReference type="RefSeq" id="WP_092644485.1">
    <property type="nucleotide sequence ID" value="NZ_FNPX01000005.1"/>
</dbReference>
<evidence type="ECO:0000256" key="6">
    <source>
        <dbReference type="ARBA" id="ARBA00023143"/>
    </source>
</evidence>
<keyword evidence="10" id="KW-1185">Reference proteome</keyword>
<evidence type="ECO:0000256" key="2">
    <source>
        <dbReference type="ARBA" id="ARBA00004117"/>
    </source>
</evidence>
<evidence type="ECO:0000256" key="1">
    <source>
        <dbReference type="ARBA" id="ARBA00002591"/>
    </source>
</evidence>
<keyword evidence="9" id="KW-0282">Flagellum</keyword>
<keyword evidence="9" id="KW-0966">Cell projection</keyword>
<keyword evidence="5" id="KW-0574">Periplasm</keyword>
<dbReference type="STRING" id="1244108.SAMN05444004_10559"/>
<accession>A0A1H3PM26</accession>
<dbReference type="OrthoDB" id="9786431at2"/>
<keyword evidence="9" id="KW-0969">Cilium</keyword>
<comment type="subcellular location">
    <subcellularLocation>
        <location evidence="2 8">Bacterial flagellum basal body</location>
    </subcellularLocation>
</comment>
<reference evidence="10" key="1">
    <citation type="submission" date="2016-10" db="EMBL/GenBank/DDBJ databases">
        <authorList>
            <person name="Varghese N."/>
            <person name="Submissions S."/>
        </authorList>
    </citation>
    <scope>NUCLEOTIDE SEQUENCE [LARGE SCALE GENOMIC DNA]</scope>
    <source>
        <strain evidence="10">DSM 100420</strain>
    </source>
</reference>
<dbReference type="HAMAP" id="MF_00416">
    <property type="entry name" value="FlgI"/>
    <property type="match status" value="1"/>
</dbReference>
<keyword evidence="6 8" id="KW-0975">Bacterial flagellum</keyword>
<dbReference type="GO" id="GO:0071973">
    <property type="term" value="P:bacterial-type flagellum-dependent cell motility"/>
    <property type="evidence" value="ECO:0007669"/>
    <property type="project" value="InterPro"/>
</dbReference>
<dbReference type="PROSITE" id="PS51257">
    <property type="entry name" value="PROKAR_LIPOPROTEIN"/>
    <property type="match status" value="1"/>
</dbReference>
<sequence length="377" mass="39065">MNWASRFRIAGILTVTLTSCLLVAVPFASAQSIRIKDLVEFDGVRGNDLVGYGLVVGLNGTGDGLRNAPFTEEIMTNILERLGVNVTGEQFRPKNVAAVIVTAALPPFARSGGQIDVTVSAIGDADSLLGGTLVMTPLTAADGEIYAVAQGTIIAGGVSATGEAAKVIEGVPTAGVVPAGARVEREVDFDFTTMTQIRLALRNPDFTTALRVETAINQEIGRGVARMLDAGTVLVDVARADRASPAHALSAIENVAVTPEQRARVVVDQASGTIVMGSTVRISEVAVSQNNLTLRIEEAPVVSQPNPFSDGQTVVVPRTGVALQEEPGPGLALVQGGTTLSDVIAGLNALGVSARDMIDILKSIKAAGALHAEFIVR</sequence>
<dbReference type="InterPro" id="IPR001782">
    <property type="entry name" value="Flag_FlgI"/>
</dbReference>
<dbReference type="GO" id="GO:0009428">
    <property type="term" value="C:bacterial-type flagellum basal body, distal rod, P ring"/>
    <property type="evidence" value="ECO:0007669"/>
    <property type="project" value="InterPro"/>
</dbReference>
<dbReference type="PANTHER" id="PTHR30381">
    <property type="entry name" value="FLAGELLAR P-RING PERIPLASMIC PROTEIN FLGI"/>
    <property type="match status" value="1"/>
</dbReference>
<evidence type="ECO:0000313" key="9">
    <source>
        <dbReference type="EMBL" id="SDZ01945.1"/>
    </source>
</evidence>
<keyword evidence="4" id="KW-0732">Signal</keyword>
<comment type="similarity">
    <text evidence="8">Belongs to the FlgI family.</text>
</comment>
<dbReference type="PRINTS" id="PR01010">
    <property type="entry name" value="FLGPRINGFLGI"/>
</dbReference>
<comment type="function">
    <text evidence="1 8">Assembles around the rod to form the L-ring and probably protects the motor/basal body from shearing forces during rotation.</text>
</comment>
<dbReference type="AlphaFoldDB" id="A0A1H3PM26"/>
<gene>
    <name evidence="8" type="primary">flgI</name>
    <name evidence="9" type="ORF">SAMN05444004_10559</name>
</gene>
<protein>
    <recommendedName>
        <fullName evidence="3 8">Flagellar P-ring protein</fullName>
    </recommendedName>
    <alternativeName>
        <fullName evidence="7 8">Basal body P-ring protein</fullName>
    </alternativeName>
</protein>
<dbReference type="NCBIfam" id="NF003676">
    <property type="entry name" value="PRK05303.1"/>
    <property type="match status" value="1"/>
</dbReference>
<evidence type="ECO:0000256" key="3">
    <source>
        <dbReference type="ARBA" id="ARBA00019515"/>
    </source>
</evidence>
<dbReference type="Pfam" id="PF02119">
    <property type="entry name" value="FlgI"/>
    <property type="match status" value="1"/>
</dbReference>
<dbReference type="GO" id="GO:0005198">
    <property type="term" value="F:structural molecule activity"/>
    <property type="evidence" value="ECO:0007669"/>
    <property type="project" value="InterPro"/>
</dbReference>
<name>A0A1H3PM26_9RHOB</name>
<evidence type="ECO:0000256" key="7">
    <source>
        <dbReference type="ARBA" id="ARBA00032344"/>
    </source>
</evidence>